<dbReference type="InterPro" id="IPR016032">
    <property type="entry name" value="Sig_transdc_resp-reg_C-effctor"/>
</dbReference>
<feature type="transmembrane region" description="Helical" evidence="4">
    <location>
        <begin position="162"/>
        <end position="186"/>
    </location>
</feature>
<evidence type="ECO:0000313" key="7">
    <source>
        <dbReference type="Proteomes" id="UP000528457"/>
    </source>
</evidence>
<keyword evidence="4" id="KW-0812">Transmembrane</keyword>
<sequence>MSSEPIYHIARFQLDLTHRQLRFANELASDDEKIVQLLLSLVGAYPQSVSKQALLDEVWGDVVVSEASLAKLVSEARRLFKRFDPDAELVKTAHGKGYRLGVEPRLISESTAGPLSGPSESDDVMGENAESISHSDKSHGVGNTLSDKRGATSPEPDKKSSAFVWVFVLSLSLAVVLAFAGGAYFFPREKAPDSIEGRWQLIDNNVVTNTGINSDGFPYCEDNVEYMNAKLVRRDSAYFMVTPLLEINLGLDIEYGKTVWANFSYRDGHGTTRTQLELIFESPSKLLGKSKWTWEMDGTGVLCEGISTMVSER</sequence>
<feature type="region of interest" description="Disordered" evidence="3">
    <location>
        <begin position="109"/>
        <end position="158"/>
    </location>
</feature>
<feature type="compositionally biased region" description="Basic and acidic residues" evidence="3">
    <location>
        <begin position="146"/>
        <end position="158"/>
    </location>
</feature>
<gene>
    <name evidence="6" type="ORF">HNR48_000632</name>
</gene>
<dbReference type="Gene3D" id="1.10.10.10">
    <property type="entry name" value="Winged helix-like DNA-binding domain superfamily/Winged helix DNA-binding domain"/>
    <property type="match status" value="1"/>
</dbReference>
<dbReference type="EMBL" id="JACHHT010000001">
    <property type="protein sequence ID" value="MBB6520354.1"/>
    <property type="molecule type" value="Genomic_DNA"/>
</dbReference>
<dbReference type="GO" id="GO:0003677">
    <property type="term" value="F:DNA binding"/>
    <property type="evidence" value="ECO:0007669"/>
    <property type="project" value="UniProtKB-UniRule"/>
</dbReference>
<feature type="DNA-binding region" description="OmpR/PhoB-type" evidence="2">
    <location>
        <begin position="4"/>
        <end position="102"/>
    </location>
</feature>
<dbReference type="InterPro" id="IPR036388">
    <property type="entry name" value="WH-like_DNA-bd_sf"/>
</dbReference>
<dbReference type="GO" id="GO:0006355">
    <property type="term" value="P:regulation of DNA-templated transcription"/>
    <property type="evidence" value="ECO:0007669"/>
    <property type="project" value="InterPro"/>
</dbReference>
<organism evidence="6 7">
    <name type="scientific">Pseudoteredinibacter isoporae</name>
    <dbReference type="NCBI Taxonomy" id="570281"/>
    <lineage>
        <taxon>Bacteria</taxon>
        <taxon>Pseudomonadati</taxon>
        <taxon>Pseudomonadota</taxon>
        <taxon>Gammaproteobacteria</taxon>
        <taxon>Cellvibrionales</taxon>
        <taxon>Cellvibrionaceae</taxon>
        <taxon>Pseudoteredinibacter</taxon>
    </lineage>
</organism>
<keyword evidence="7" id="KW-1185">Reference proteome</keyword>
<reference evidence="6 7" key="1">
    <citation type="submission" date="2020-08" db="EMBL/GenBank/DDBJ databases">
        <title>Genomic Encyclopedia of Type Strains, Phase IV (KMG-IV): sequencing the most valuable type-strain genomes for metagenomic binning, comparative biology and taxonomic classification.</title>
        <authorList>
            <person name="Goeker M."/>
        </authorList>
    </citation>
    <scope>NUCLEOTIDE SEQUENCE [LARGE SCALE GENOMIC DNA]</scope>
    <source>
        <strain evidence="6 7">DSM 22368</strain>
    </source>
</reference>
<dbReference type="Proteomes" id="UP000528457">
    <property type="component" value="Unassembled WGS sequence"/>
</dbReference>
<dbReference type="Pfam" id="PF00486">
    <property type="entry name" value="Trans_reg_C"/>
    <property type="match status" value="1"/>
</dbReference>
<dbReference type="RefSeq" id="WP_166851500.1">
    <property type="nucleotide sequence ID" value="NZ_JAAONY010000001.1"/>
</dbReference>
<keyword evidence="4" id="KW-0472">Membrane</keyword>
<dbReference type="AlphaFoldDB" id="A0A7X0MVZ3"/>
<evidence type="ECO:0000256" key="4">
    <source>
        <dbReference type="SAM" id="Phobius"/>
    </source>
</evidence>
<dbReference type="SUPFAM" id="SSF46894">
    <property type="entry name" value="C-terminal effector domain of the bipartite response regulators"/>
    <property type="match status" value="1"/>
</dbReference>
<evidence type="ECO:0000256" key="2">
    <source>
        <dbReference type="PROSITE-ProRule" id="PRU01091"/>
    </source>
</evidence>
<dbReference type="SMART" id="SM00862">
    <property type="entry name" value="Trans_reg_C"/>
    <property type="match status" value="1"/>
</dbReference>
<dbReference type="GO" id="GO:0000160">
    <property type="term" value="P:phosphorelay signal transduction system"/>
    <property type="evidence" value="ECO:0007669"/>
    <property type="project" value="InterPro"/>
</dbReference>
<accession>A0A7X0MVZ3</accession>
<comment type="caution">
    <text evidence="6">The sequence shown here is derived from an EMBL/GenBank/DDBJ whole genome shotgun (WGS) entry which is preliminary data.</text>
</comment>
<evidence type="ECO:0000313" key="6">
    <source>
        <dbReference type="EMBL" id="MBB6520354.1"/>
    </source>
</evidence>
<keyword evidence="4" id="KW-1133">Transmembrane helix</keyword>
<feature type="domain" description="OmpR/PhoB-type" evidence="5">
    <location>
        <begin position="4"/>
        <end position="102"/>
    </location>
</feature>
<keyword evidence="1 2" id="KW-0238">DNA-binding</keyword>
<evidence type="ECO:0000259" key="5">
    <source>
        <dbReference type="PROSITE" id="PS51755"/>
    </source>
</evidence>
<name>A0A7X0MVZ3_9GAMM</name>
<dbReference type="InParanoid" id="A0A7X0MVZ3"/>
<evidence type="ECO:0000256" key="1">
    <source>
        <dbReference type="ARBA" id="ARBA00023125"/>
    </source>
</evidence>
<dbReference type="InterPro" id="IPR001867">
    <property type="entry name" value="OmpR/PhoB-type_DNA-bd"/>
</dbReference>
<evidence type="ECO:0000256" key="3">
    <source>
        <dbReference type="SAM" id="MobiDB-lite"/>
    </source>
</evidence>
<protein>
    <submittedName>
        <fullName evidence="6">DNA-binding winged helix-turn-helix (WHTH) protein</fullName>
    </submittedName>
</protein>
<proteinExistence type="predicted"/>
<dbReference type="PROSITE" id="PS51755">
    <property type="entry name" value="OMPR_PHOB"/>
    <property type="match status" value="1"/>
</dbReference>